<accession>A0A3G9GCR0</accession>
<sequence length="54" mass="6317">MIALRPTDAKRINSGFSAVAKRRLWPFASEIRKRFFAEIDSLRERLEAHGRETD</sequence>
<dbReference type="EC" id="1.3.1.43" evidence="1"/>
<dbReference type="EC" id="1.3.1.12" evidence="1"/>
<reference evidence="2" key="1">
    <citation type="journal article" date="2017" name="Biotechnol. Biofuels">
        <title>Evaluation of environmental bacterial communities as a factor affecting the growth of duckweed Lemna minor.</title>
        <authorList>
            <person name="Ishizawa H."/>
            <person name="Kuroda M."/>
            <person name="Morikawa M."/>
            <person name="Ike M."/>
        </authorList>
    </citation>
    <scope>NUCLEOTIDE SEQUENCE [LARGE SCALE GENOMIC DNA]</scope>
    <source>
        <strain evidence="2">M6</strain>
    </source>
</reference>
<name>A0A3G9GCR0_9CAUL</name>
<evidence type="ECO:0000313" key="1">
    <source>
        <dbReference type="EMBL" id="BBF82509.1"/>
    </source>
</evidence>
<gene>
    <name evidence="1" type="ORF">EM6_3150</name>
</gene>
<proteinExistence type="predicted"/>
<organism evidence="1 2">
    <name type="scientific">Asticcacaulis excentricus</name>
    <dbReference type="NCBI Taxonomy" id="78587"/>
    <lineage>
        <taxon>Bacteria</taxon>
        <taxon>Pseudomonadati</taxon>
        <taxon>Pseudomonadota</taxon>
        <taxon>Alphaproteobacteria</taxon>
        <taxon>Caulobacterales</taxon>
        <taxon>Caulobacteraceae</taxon>
        <taxon>Asticcacaulis</taxon>
    </lineage>
</organism>
<keyword evidence="1" id="KW-0560">Oxidoreductase</keyword>
<dbReference type="GO" id="GO:0008977">
    <property type="term" value="F:prephenate dehydrogenase (NAD+) activity"/>
    <property type="evidence" value="ECO:0007669"/>
    <property type="project" value="UniProtKB-EC"/>
</dbReference>
<reference evidence="2" key="2">
    <citation type="journal article" date="2017" name="Plant Physiol. Biochem.">
        <title>Differential oxidative and antioxidative response of duckweed Lemna minor toward plant growth promoting/inhibiting bacteria.</title>
        <authorList>
            <person name="Ishizawa H."/>
            <person name="Kuroda M."/>
            <person name="Morikawa M."/>
            <person name="Ike M."/>
        </authorList>
    </citation>
    <scope>NUCLEOTIDE SEQUENCE [LARGE SCALE GENOMIC DNA]</scope>
    <source>
        <strain evidence="2">M6</strain>
    </source>
</reference>
<dbReference type="Proteomes" id="UP000278756">
    <property type="component" value="Chromosome 2"/>
</dbReference>
<dbReference type="GO" id="GO:0047794">
    <property type="term" value="F:cyclohexadienyl dehydrogenase activity"/>
    <property type="evidence" value="ECO:0007669"/>
    <property type="project" value="UniProtKB-EC"/>
</dbReference>
<dbReference type="AlphaFoldDB" id="A0A3G9GCR0"/>
<protein>
    <submittedName>
        <fullName evidence="1">Prephenate and/or arogenate dehydrogenase</fullName>
        <ecNumber evidence="1">1.3.1.12</ecNumber>
        <ecNumber evidence="1">1.3.1.43</ecNumber>
    </submittedName>
</protein>
<dbReference type="EMBL" id="AP018828">
    <property type="protein sequence ID" value="BBF82509.1"/>
    <property type="molecule type" value="Genomic_DNA"/>
</dbReference>
<evidence type="ECO:0000313" key="2">
    <source>
        <dbReference type="Proteomes" id="UP000278756"/>
    </source>
</evidence>